<proteinExistence type="predicted"/>
<dbReference type="Proteomes" id="UP000813462">
    <property type="component" value="Unassembled WGS sequence"/>
</dbReference>
<organism evidence="1 2">
    <name type="scientific">Ziziphus jujuba var. spinosa</name>
    <dbReference type="NCBI Taxonomy" id="714518"/>
    <lineage>
        <taxon>Eukaryota</taxon>
        <taxon>Viridiplantae</taxon>
        <taxon>Streptophyta</taxon>
        <taxon>Embryophyta</taxon>
        <taxon>Tracheophyta</taxon>
        <taxon>Spermatophyta</taxon>
        <taxon>Magnoliopsida</taxon>
        <taxon>eudicotyledons</taxon>
        <taxon>Gunneridae</taxon>
        <taxon>Pentapetalae</taxon>
        <taxon>rosids</taxon>
        <taxon>fabids</taxon>
        <taxon>Rosales</taxon>
        <taxon>Rhamnaceae</taxon>
        <taxon>Paliureae</taxon>
        <taxon>Ziziphus</taxon>
    </lineage>
</organism>
<accession>A0A978W3S8</accession>
<name>A0A978W3S8_ZIZJJ</name>
<gene>
    <name evidence="1" type="ORF">FEM48_Zijuj01G0219600</name>
</gene>
<protein>
    <submittedName>
        <fullName evidence="1">Uncharacterized protein</fullName>
    </submittedName>
</protein>
<comment type="caution">
    <text evidence="1">The sequence shown here is derived from an EMBL/GenBank/DDBJ whole genome shotgun (WGS) entry which is preliminary data.</text>
</comment>
<evidence type="ECO:0000313" key="2">
    <source>
        <dbReference type="Proteomes" id="UP000813462"/>
    </source>
</evidence>
<sequence>MLFLHPPHCAFTPPPSYSSSITSNTTPSSSTYLHPPCSTPNFTFFDLDSDSNKAIDKKFSLVLLYTSKIASPSMVKAVIVVQVEVERWVSKAALAQKKGLGCC</sequence>
<evidence type="ECO:0000313" key="1">
    <source>
        <dbReference type="EMBL" id="KAH7546612.1"/>
    </source>
</evidence>
<dbReference type="EMBL" id="JAEACU010000001">
    <property type="protein sequence ID" value="KAH7546612.1"/>
    <property type="molecule type" value="Genomic_DNA"/>
</dbReference>
<reference evidence="1" key="1">
    <citation type="journal article" date="2021" name="Front. Plant Sci.">
        <title>Chromosome-Scale Genome Assembly for Chinese Sour Jujube and Insights Into Its Genome Evolution and Domestication Signature.</title>
        <authorList>
            <person name="Shen L.-Y."/>
            <person name="Luo H."/>
            <person name="Wang X.-L."/>
            <person name="Wang X.-M."/>
            <person name="Qiu X.-J."/>
            <person name="Liu H."/>
            <person name="Zhou S.-S."/>
            <person name="Jia K.-H."/>
            <person name="Nie S."/>
            <person name="Bao Y.-T."/>
            <person name="Zhang R.-G."/>
            <person name="Yun Q.-Z."/>
            <person name="Chai Y.-H."/>
            <person name="Lu J.-Y."/>
            <person name="Li Y."/>
            <person name="Zhao S.-W."/>
            <person name="Mao J.-F."/>
            <person name="Jia S.-G."/>
            <person name="Mao Y.-M."/>
        </authorList>
    </citation>
    <scope>NUCLEOTIDE SEQUENCE</scope>
    <source>
        <strain evidence="1">AT0</strain>
        <tissue evidence="1">Leaf</tissue>
    </source>
</reference>
<dbReference type="PANTHER" id="PTHR34451">
    <property type="entry name" value="PHD FINGER FAMILY PROTEIN"/>
    <property type="match status" value="1"/>
</dbReference>
<dbReference type="PANTHER" id="PTHR34451:SF15">
    <property type="entry name" value="PHD-TYPE DOMAIN-CONTAINING PROTEIN"/>
    <property type="match status" value="1"/>
</dbReference>
<dbReference type="AlphaFoldDB" id="A0A978W3S8"/>